<proteinExistence type="predicted"/>
<keyword evidence="2 5" id="KW-0378">Hydrolase</keyword>
<dbReference type="InterPro" id="IPR020550">
    <property type="entry name" value="Inositol_monophosphatase_CS"/>
</dbReference>
<dbReference type="Pfam" id="PF00459">
    <property type="entry name" value="Inositol_P"/>
    <property type="match status" value="1"/>
</dbReference>
<dbReference type="GO" id="GO:0007165">
    <property type="term" value="P:signal transduction"/>
    <property type="evidence" value="ECO:0007669"/>
    <property type="project" value="TreeGrafter"/>
</dbReference>
<sequence>MRSPLDMGREVSAALDAADLAADLIRREYRTFVAVPDAPVSISTHVDKASQDVILEFLHAQFPADALCAEESTAGLAKVAHRGQRVWVVDPIDGTRGFAKKTGQFSVMIGLLIDGEPVVGVVSEPAQDRTTYAWVGGGCWTMVADGTSVRCHVSRRALRDAVLTQSWSKPGQPSRPVRALAPAGVVETYSGGVKLAQVARGDADVYANVYETFFDWDICAGHVLVTEAGGRVTDLSGGPVHYAADRFAQTRGLLATNGLFHDEAVRALAAVPE</sequence>
<feature type="binding site" evidence="4">
    <location>
        <position position="217"/>
    </location>
    <ligand>
        <name>Mg(2+)</name>
        <dbReference type="ChEBI" id="CHEBI:18420"/>
        <label>1</label>
        <note>catalytic</note>
    </ligand>
</feature>
<dbReference type="GO" id="GO:0006020">
    <property type="term" value="P:inositol metabolic process"/>
    <property type="evidence" value="ECO:0007669"/>
    <property type="project" value="TreeGrafter"/>
</dbReference>
<dbReference type="GO" id="GO:0046872">
    <property type="term" value="F:metal ion binding"/>
    <property type="evidence" value="ECO:0007669"/>
    <property type="project" value="UniProtKB-KW"/>
</dbReference>
<comment type="cofactor">
    <cofactor evidence="4">
        <name>Mg(2+)</name>
        <dbReference type="ChEBI" id="CHEBI:18420"/>
    </cofactor>
</comment>
<dbReference type="PROSITE" id="PS00630">
    <property type="entry name" value="IMP_2"/>
    <property type="match status" value="1"/>
</dbReference>
<keyword evidence="1 4" id="KW-0479">Metal-binding</keyword>
<feature type="binding site" evidence="4">
    <location>
        <position position="90"/>
    </location>
    <ligand>
        <name>Mg(2+)</name>
        <dbReference type="ChEBI" id="CHEBI:18420"/>
        <label>2</label>
    </ligand>
</feature>
<dbReference type="Proteomes" id="UP000319576">
    <property type="component" value="Chromosome"/>
</dbReference>
<evidence type="ECO:0000313" key="5">
    <source>
        <dbReference type="EMBL" id="QDU21583.1"/>
    </source>
</evidence>
<dbReference type="KEGG" id="uli:ETAA1_35530"/>
<dbReference type="SUPFAM" id="SSF56655">
    <property type="entry name" value="Carbohydrate phosphatase"/>
    <property type="match status" value="1"/>
</dbReference>
<evidence type="ECO:0000256" key="2">
    <source>
        <dbReference type="ARBA" id="ARBA00022801"/>
    </source>
</evidence>
<dbReference type="InterPro" id="IPR000760">
    <property type="entry name" value="Inositol_monophosphatase-like"/>
</dbReference>
<evidence type="ECO:0000256" key="1">
    <source>
        <dbReference type="ARBA" id="ARBA00022723"/>
    </source>
</evidence>
<dbReference type="AlphaFoldDB" id="A0A517XVP5"/>
<dbReference type="PANTHER" id="PTHR20854">
    <property type="entry name" value="INOSITOL MONOPHOSPHATASE"/>
    <property type="match status" value="1"/>
</dbReference>
<keyword evidence="3 4" id="KW-0460">Magnesium</keyword>
<dbReference type="GO" id="GO:0008934">
    <property type="term" value="F:inositol monophosphate 1-phosphatase activity"/>
    <property type="evidence" value="ECO:0007669"/>
    <property type="project" value="TreeGrafter"/>
</dbReference>
<dbReference type="EMBL" id="CP036273">
    <property type="protein sequence ID" value="QDU21583.1"/>
    <property type="molecule type" value="Genomic_DNA"/>
</dbReference>
<evidence type="ECO:0000313" key="6">
    <source>
        <dbReference type="Proteomes" id="UP000319576"/>
    </source>
</evidence>
<evidence type="ECO:0000256" key="3">
    <source>
        <dbReference type="ARBA" id="ARBA00022842"/>
    </source>
</evidence>
<accession>A0A517XVP5</accession>
<reference evidence="5 6" key="1">
    <citation type="submission" date="2019-02" db="EMBL/GenBank/DDBJ databases">
        <title>Deep-cultivation of Planctomycetes and their phenomic and genomic characterization uncovers novel biology.</title>
        <authorList>
            <person name="Wiegand S."/>
            <person name="Jogler M."/>
            <person name="Boedeker C."/>
            <person name="Pinto D."/>
            <person name="Vollmers J."/>
            <person name="Rivas-Marin E."/>
            <person name="Kohn T."/>
            <person name="Peeters S.H."/>
            <person name="Heuer A."/>
            <person name="Rast P."/>
            <person name="Oberbeckmann S."/>
            <person name="Bunk B."/>
            <person name="Jeske O."/>
            <person name="Meyerdierks A."/>
            <person name="Storesund J.E."/>
            <person name="Kallscheuer N."/>
            <person name="Luecker S."/>
            <person name="Lage O.M."/>
            <person name="Pohl T."/>
            <person name="Merkel B.J."/>
            <person name="Hornburger P."/>
            <person name="Mueller R.-W."/>
            <person name="Bruemmer F."/>
            <person name="Labrenz M."/>
            <person name="Spormann A.M."/>
            <person name="Op den Camp H."/>
            <person name="Overmann J."/>
            <person name="Amann R."/>
            <person name="Jetten M.S.M."/>
            <person name="Mascher T."/>
            <person name="Medema M.H."/>
            <person name="Devos D.P."/>
            <person name="Kaster A.-K."/>
            <person name="Ovreas L."/>
            <person name="Rohde M."/>
            <person name="Galperin M.Y."/>
            <person name="Jogler C."/>
        </authorList>
    </citation>
    <scope>NUCLEOTIDE SEQUENCE [LARGE SCALE GENOMIC DNA]</scope>
    <source>
        <strain evidence="5 6">ETA_A1</strain>
    </source>
</reference>
<dbReference type="InterPro" id="IPR020583">
    <property type="entry name" value="Inositol_monoP_metal-BS"/>
</dbReference>
<dbReference type="Gene3D" id="3.30.540.10">
    <property type="entry name" value="Fructose-1,6-Bisphosphatase, subunit A, domain 1"/>
    <property type="match status" value="1"/>
</dbReference>
<dbReference type="EC" id="3.1.3.25" evidence="5"/>
<dbReference type="RefSeq" id="WP_238389241.1">
    <property type="nucleotide sequence ID" value="NZ_CP036273.1"/>
</dbReference>
<name>A0A517XVP5_9BACT</name>
<dbReference type="PROSITE" id="PS00629">
    <property type="entry name" value="IMP_1"/>
    <property type="match status" value="1"/>
</dbReference>
<dbReference type="Gene3D" id="3.40.190.80">
    <property type="match status" value="1"/>
</dbReference>
<organism evidence="5 6">
    <name type="scientific">Urbifossiella limnaea</name>
    <dbReference type="NCBI Taxonomy" id="2528023"/>
    <lineage>
        <taxon>Bacteria</taxon>
        <taxon>Pseudomonadati</taxon>
        <taxon>Planctomycetota</taxon>
        <taxon>Planctomycetia</taxon>
        <taxon>Gemmatales</taxon>
        <taxon>Gemmataceae</taxon>
        <taxon>Urbifossiella</taxon>
    </lineage>
</organism>
<gene>
    <name evidence="5" type="primary">suhB_2</name>
    <name evidence="5" type="ORF">ETAA1_35530</name>
</gene>
<dbReference type="GO" id="GO:0046854">
    <property type="term" value="P:phosphatidylinositol phosphate biosynthetic process"/>
    <property type="evidence" value="ECO:0007669"/>
    <property type="project" value="InterPro"/>
</dbReference>
<feature type="binding site" evidence="4">
    <location>
        <position position="92"/>
    </location>
    <ligand>
        <name>Mg(2+)</name>
        <dbReference type="ChEBI" id="CHEBI:18420"/>
        <label>1</label>
        <note>catalytic</note>
    </ligand>
</feature>
<dbReference type="PANTHER" id="PTHR20854:SF4">
    <property type="entry name" value="INOSITOL-1-MONOPHOSPHATASE-RELATED"/>
    <property type="match status" value="1"/>
</dbReference>
<protein>
    <submittedName>
        <fullName evidence="5">Inositol-1-monophosphatase</fullName>
        <ecNumber evidence="5">3.1.3.25</ecNumber>
    </submittedName>
</protein>
<feature type="binding site" evidence="4">
    <location>
        <position position="70"/>
    </location>
    <ligand>
        <name>Mg(2+)</name>
        <dbReference type="ChEBI" id="CHEBI:18420"/>
        <label>1</label>
        <note>catalytic</note>
    </ligand>
</feature>
<keyword evidence="6" id="KW-1185">Reference proteome</keyword>
<feature type="binding site" evidence="4">
    <location>
        <position position="93"/>
    </location>
    <ligand>
        <name>Mg(2+)</name>
        <dbReference type="ChEBI" id="CHEBI:18420"/>
        <label>2</label>
    </ligand>
</feature>
<dbReference type="PRINTS" id="PR00377">
    <property type="entry name" value="IMPHPHTASES"/>
</dbReference>
<evidence type="ECO:0000256" key="4">
    <source>
        <dbReference type="PIRSR" id="PIRSR600760-2"/>
    </source>
</evidence>